<keyword evidence="2" id="KW-1185">Reference proteome</keyword>
<reference evidence="1 2" key="1">
    <citation type="submission" date="2018-02" db="EMBL/GenBank/DDBJ databases">
        <title>Complete genome sequence of Streptomyces dengpaensis, the producer of angucyclines.</title>
        <authorList>
            <person name="Yumei L."/>
        </authorList>
    </citation>
    <scope>NUCLEOTIDE SEQUENCE [LARGE SCALE GENOMIC DNA]</scope>
    <source>
        <strain evidence="1 2">XZHG99</strain>
    </source>
</reference>
<dbReference type="Proteomes" id="UP000238413">
    <property type="component" value="Chromosome"/>
</dbReference>
<evidence type="ECO:0000313" key="1">
    <source>
        <dbReference type="EMBL" id="AVH60684.1"/>
    </source>
</evidence>
<evidence type="ECO:0000313" key="2">
    <source>
        <dbReference type="Proteomes" id="UP000238413"/>
    </source>
</evidence>
<dbReference type="EMBL" id="CP026652">
    <property type="protein sequence ID" value="AVH60684.1"/>
    <property type="molecule type" value="Genomic_DNA"/>
</dbReference>
<protein>
    <submittedName>
        <fullName evidence="1">Uncharacterized protein</fullName>
    </submittedName>
</protein>
<name>A0ABN5ICH5_9ACTN</name>
<dbReference type="RefSeq" id="WP_099506247.1">
    <property type="nucleotide sequence ID" value="NZ_CP026652.1"/>
</dbReference>
<proteinExistence type="predicted"/>
<accession>A0ABN5ICH5</accession>
<sequence>MASVSLLGRRYRYVGPPDLRALVRPEAEGRSIHSAADFVDWASALAAVELAEPFTFVVDSAGVLRLAPRRSEHVVCAGGGPVLGAGEMSFRKESGQWVVGEVSNQSTGYCPDISSWSAVAGALDAAGIEHPPGFTCEVVFRRCPACGQLNIVREEDFICALCDEALPREWNVDGAGAGL</sequence>
<organism evidence="1 2">
    <name type="scientific">Streptomyces dengpaensis</name>
    <dbReference type="NCBI Taxonomy" id="2049881"/>
    <lineage>
        <taxon>Bacteria</taxon>
        <taxon>Bacillati</taxon>
        <taxon>Actinomycetota</taxon>
        <taxon>Actinomycetes</taxon>
        <taxon>Kitasatosporales</taxon>
        <taxon>Streptomycetaceae</taxon>
        <taxon>Streptomyces</taxon>
    </lineage>
</organism>
<gene>
    <name evidence="1" type="ORF">C4B68_38545</name>
</gene>